<dbReference type="EMBL" id="BMHF01000008">
    <property type="protein sequence ID" value="GGA40311.1"/>
    <property type="molecule type" value="Genomic_DNA"/>
</dbReference>
<dbReference type="InterPro" id="IPR000600">
    <property type="entry name" value="ROK"/>
</dbReference>
<dbReference type="InterPro" id="IPR049874">
    <property type="entry name" value="ROK_cs"/>
</dbReference>
<dbReference type="RefSeq" id="WP_094092452.1">
    <property type="nucleotide sequence ID" value="NZ_BMHF01000008.1"/>
</dbReference>
<dbReference type="InterPro" id="IPR036390">
    <property type="entry name" value="WH_DNA-bd_sf"/>
</dbReference>
<keyword evidence="3" id="KW-0859">Xylose metabolism</keyword>
<sequence length="395" mass="42384">MKQTGDLFLVKKINKSIVLDMIRTRSPISRAKVSELTGLNKTTVSSLVNELIDEHLVHEMGPGKSSGGRKPLMLLFNEQAGYAIGVDVRIDSVSAILTDLKGTIKDRSFYLLESNSAEHICSVIVRGVRDLSVRAPETPYGIVGVGVGVPGIVDEHGSVLFAPNLNWSNIPLQQMLTDELQLPVVIDNEANAGAVSEHKFGGAQDTDDLLYVSVSHGIGTGILLGGHLYRGSSGFAGEAGHFSIKLDGEDCSCGNKGCWELYASENALLLEAGKLESVLKNTEGSPPALEDVIELAASGDPDVLEVMQNVGRHLGIGISNLINLFNPQRVIIGNRIALAEPWIAKALYETVKERSLSFHFARVSLEISRLQLDSGVLGAASFAQQAFFAKTQISL</sequence>
<dbReference type="PROSITE" id="PS01125">
    <property type="entry name" value="ROK"/>
    <property type="match status" value="1"/>
</dbReference>
<dbReference type="SUPFAM" id="SSF53067">
    <property type="entry name" value="Actin-like ATPase domain"/>
    <property type="match status" value="1"/>
</dbReference>
<evidence type="ECO:0000256" key="1">
    <source>
        <dbReference type="ARBA" id="ARBA00002486"/>
    </source>
</evidence>
<dbReference type="InterPro" id="IPR036388">
    <property type="entry name" value="WH-like_DNA-bd_sf"/>
</dbReference>
<dbReference type="SUPFAM" id="SSF46785">
    <property type="entry name" value="Winged helix' DNA-binding domain"/>
    <property type="match status" value="1"/>
</dbReference>
<evidence type="ECO:0000313" key="4">
    <source>
        <dbReference type="EMBL" id="GGA40311.1"/>
    </source>
</evidence>
<evidence type="ECO:0000256" key="3">
    <source>
        <dbReference type="ARBA" id="ARBA00022629"/>
    </source>
</evidence>
<dbReference type="CDD" id="cd24076">
    <property type="entry name" value="ASKHA_ATPase_ROK_BsXylR-like"/>
    <property type="match status" value="1"/>
</dbReference>
<proteinExistence type="inferred from homology"/>
<protein>
    <submittedName>
        <fullName evidence="4">Xylose repressor</fullName>
    </submittedName>
</protein>
<evidence type="ECO:0000313" key="5">
    <source>
        <dbReference type="Proteomes" id="UP000609323"/>
    </source>
</evidence>
<accession>A0ABQ1GB47</accession>
<organism evidence="4 5">
    <name type="scientific">Paenibacillus physcomitrellae</name>
    <dbReference type="NCBI Taxonomy" id="1619311"/>
    <lineage>
        <taxon>Bacteria</taxon>
        <taxon>Bacillati</taxon>
        <taxon>Bacillota</taxon>
        <taxon>Bacilli</taxon>
        <taxon>Bacillales</taxon>
        <taxon>Paenibacillaceae</taxon>
        <taxon>Paenibacillus</taxon>
    </lineage>
</organism>
<dbReference type="PANTHER" id="PTHR18964">
    <property type="entry name" value="ROK (REPRESSOR, ORF, KINASE) FAMILY"/>
    <property type="match status" value="1"/>
</dbReference>
<comment type="function">
    <text evidence="1">Transcriptional repressor of xylose-utilizing enzymes.</text>
</comment>
<dbReference type="Gene3D" id="3.30.420.40">
    <property type="match status" value="2"/>
</dbReference>
<dbReference type="PANTHER" id="PTHR18964:SF149">
    <property type="entry name" value="BIFUNCTIONAL UDP-N-ACETYLGLUCOSAMINE 2-EPIMERASE_N-ACETYLMANNOSAMINE KINASE"/>
    <property type="match status" value="1"/>
</dbReference>
<dbReference type="Gene3D" id="1.10.10.10">
    <property type="entry name" value="Winged helix-like DNA-binding domain superfamily/Winged helix DNA-binding domain"/>
    <property type="match status" value="1"/>
</dbReference>
<dbReference type="Proteomes" id="UP000609323">
    <property type="component" value="Unassembled WGS sequence"/>
</dbReference>
<name>A0ABQ1GB47_9BACL</name>
<comment type="caution">
    <text evidence="4">The sequence shown here is derived from an EMBL/GenBank/DDBJ whole genome shotgun (WGS) entry which is preliminary data.</text>
</comment>
<evidence type="ECO:0000256" key="2">
    <source>
        <dbReference type="ARBA" id="ARBA00006479"/>
    </source>
</evidence>
<dbReference type="InterPro" id="IPR043129">
    <property type="entry name" value="ATPase_NBD"/>
</dbReference>
<reference evidence="5" key="1">
    <citation type="journal article" date="2019" name="Int. J. Syst. Evol. Microbiol.">
        <title>The Global Catalogue of Microorganisms (GCM) 10K type strain sequencing project: providing services to taxonomists for standard genome sequencing and annotation.</title>
        <authorList>
            <consortium name="The Broad Institute Genomics Platform"/>
            <consortium name="The Broad Institute Genome Sequencing Center for Infectious Disease"/>
            <person name="Wu L."/>
            <person name="Ma J."/>
        </authorList>
    </citation>
    <scope>NUCLEOTIDE SEQUENCE [LARGE SCALE GENOMIC DNA]</scope>
    <source>
        <strain evidence="5">CGMCC 1.15044</strain>
    </source>
</reference>
<dbReference type="Pfam" id="PF00480">
    <property type="entry name" value="ROK"/>
    <property type="match status" value="1"/>
</dbReference>
<gene>
    <name evidence="4" type="primary">xylR</name>
    <name evidence="4" type="ORF">GCM10010917_27000</name>
</gene>
<keyword evidence="3" id="KW-0119">Carbohydrate metabolism</keyword>
<keyword evidence="5" id="KW-1185">Reference proteome</keyword>
<comment type="similarity">
    <text evidence="2">Belongs to the ROK (NagC/XylR) family.</text>
</comment>